<feature type="transmembrane region" description="Helical" evidence="6">
    <location>
        <begin position="229"/>
        <end position="247"/>
    </location>
</feature>
<comment type="caution">
    <text evidence="7">The sequence shown here is derived from an EMBL/GenBank/DDBJ whole genome shotgun (WGS) entry which is preliminary data.</text>
</comment>
<protein>
    <recommendedName>
        <fullName evidence="9">Cobalt transporter</fullName>
    </recommendedName>
</protein>
<accession>A0A2A6E112</accession>
<evidence type="ECO:0000256" key="1">
    <source>
        <dbReference type="ARBA" id="ARBA00004141"/>
    </source>
</evidence>
<organism evidence="7 8">
    <name type="scientific">Candidatus Reconcilbacillus cellulovorans</name>
    <dbReference type="NCBI Taxonomy" id="1906605"/>
    <lineage>
        <taxon>Bacteria</taxon>
        <taxon>Bacillati</taxon>
        <taxon>Bacillota</taxon>
        <taxon>Bacilli</taxon>
        <taxon>Bacillales</taxon>
        <taxon>Paenibacillaceae</taxon>
        <taxon>Candidatus Reconcilbacillus</taxon>
    </lineage>
</organism>
<evidence type="ECO:0000256" key="6">
    <source>
        <dbReference type="SAM" id="Phobius"/>
    </source>
</evidence>
<dbReference type="GO" id="GO:0005886">
    <property type="term" value="C:plasma membrane"/>
    <property type="evidence" value="ECO:0007669"/>
    <property type="project" value="UniProtKB-ARBA"/>
</dbReference>
<feature type="transmembrane region" description="Helical" evidence="6">
    <location>
        <begin position="6"/>
        <end position="22"/>
    </location>
</feature>
<evidence type="ECO:0000313" key="8">
    <source>
        <dbReference type="Proteomes" id="UP000243688"/>
    </source>
</evidence>
<dbReference type="InterPro" id="IPR003339">
    <property type="entry name" value="ABC/ECF_trnsptr_transmembrane"/>
</dbReference>
<evidence type="ECO:0000256" key="3">
    <source>
        <dbReference type="ARBA" id="ARBA00022989"/>
    </source>
</evidence>
<feature type="transmembrane region" description="Helical" evidence="6">
    <location>
        <begin position="29"/>
        <end position="47"/>
    </location>
</feature>
<evidence type="ECO:0000256" key="2">
    <source>
        <dbReference type="ARBA" id="ARBA00022692"/>
    </source>
</evidence>
<feature type="transmembrane region" description="Helical" evidence="6">
    <location>
        <begin position="53"/>
        <end position="74"/>
    </location>
</feature>
<comment type="subcellular location">
    <subcellularLocation>
        <location evidence="1">Membrane</location>
        <topology evidence="1">Multi-pass membrane protein</topology>
    </subcellularLocation>
</comment>
<keyword evidence="3 6" id="KW-1133">Transmembrane helix</keyword>
<dbReference type="CDD" id="cd16914">
    <property type="entry name" value="EcfT"/>
    <property type="match status" value="1"/>
</dbReference>
<evidence type="ECO:0000256" key="5">
    <source>
        <dbReference type="SAM" id="MobiDB-lite"/>
    </source>
</evidence>
<evidence type="ECO:0000256" key="4">
    <source>
        <dbReference type="ARBA" id="ARBA00023136"/>
    </source>
</evidence>
<dbReference type="EMBL" id="MOXJ01000010">
    <property type="protein sequence ID" value="PDO10704.1"/>
    <property type="molecule type" value="Genomic_DNA"/>
</dbReference>
<feature type="transmembrane region" description="Helical" evidence="6">
    <location>
        <begin position="253"/>
        <end position="273"/>
    </location>
</feature>
<reference evidence="7 8" key="1">
    <citation type="submission" date="2016-12" db="EMBL/GenBank/DDBJ databases">
        <title>Candidatus Reconcilibacillus cellulovorans genome.</title>
        <authorList>
            <person name="Kolinko S."/>
            <person name="Wu Y.-W."/>
            <person name="Tachea F."/>
            <person name="Denzel E."/>
            <person name="Hiras J."/>
            <person name="Baecker N."/>
            <person name="Chan L.J."/>
            <person name="Eichorst S.A."/>
            <person name="Frey D."/>
            <person name="Adams P.D."/>
            <person name="Pray T."/>
            <person name="Tanjore D."/>
            <person name="Petzold C.J."/>
            <person name="Gladden J.M."/>
            <person name="Simmons B.A."/>
            <person name="Singer S.W."/>
        </authorList>
    </citation>
    <scope>NUCLEOTIDE SEQUENCE [LARGE SCALE GENOMIC DNA]</scope>
    <source>
        <strain evidence="7">JTherm</strain>
    </source>
</reference>
<dbReference type="AlphaFoldDB" id="A0A2A6E112"/>
<gene>
    <name evidence="7" type="ORF">BLM47_05715</name>
</gene>
<keyword evidence="2 6" id="KW-0812">Transmembrane</keyword>
<sequence>MNVFRYAHPAVAVVYYAIAVALPVVRSDVATSAVVLSGILLQMAVISKSVRAAAAWTATFLPFAALFVAAAMLFNRRGGHVMFQIGGWQPTYESALAGLAAALTIGAAFAAFETAGRVVPAETWLSVASGRAPNVALLLAMTVRFVPHFRRRLGEIALARRALGEAVAIAPNAIGGKTAAVRNTARLLGLLLPVALEETARTADAMTARGYGTGPRTRYRRFRFRRGDAFRTTVFAAAALPAFGVFVGENPVMSAVAAAVYALLPMVFVSPGFSGRLRFLRSRLPRGSRDARRSGFPPETSDAGRAWGKKQWR</sequence>
<keyword evidence="4 6" id="KW-0472">Membrane</keyword>
<name>A0A2A6E112_9BACL</name>
<feature type="region of interest" description="Disordered" evidence="5">
    <location>
        <begin position="287"/>
        <end position="313"/>
    </location>
</feature>
<feature type="transmembrane region" description="Helical" evidence="6">
    <location>
        <begin position="95"/>
        <end position="112"/>
    </location>
</feature>
<evidence type="ECO:0000313" key="7">
    <source>
        <dbReference type="EMBL" id="PDO10704.1"/>
    </source>
</evidence>
<evidence type="ECO:0008006" key="9">
    <source>
        <dbReference type="Google" id="ProtNLM"/>
    </source>
</evidence>
<proteinExistence type="predicted"/>
<dbReference type="Pfam" id="PF02361">
    <property type="entry name" value="CbiQ"/>
    <property type="match status" value="1"/>
</dbReference>
<dbReference type="Proteomes" id="UP000243688">
    <property type="component" value="Unassembled WGS sequence"/>
</dbReference>